<dbReference type="Gene3D" id="2.60.120.10">
    <property type="entry name" value="Jelly Rolls"/>
    <property type="match status" value="1"/>
</dbReference>
<dbReference type="SUPFAM" id="SSF51206">
    <property type="entry name" value="cAMP-binding domain-like"/>
    <property type="match status" value="1"/>
</dbReference>
<dbReference type="Pfam" id="PF00027">
    <property type="entry name" value="cNMP_binding"/>
    <property type="match status" value="1"/>
</dbReference>
<dbReference type="Proteomes" id="UP000077096">
    <property type="component" value="Chromosome"/>
</dbReference>
<dbReference type="PROSITE" id="PS50042">
    <property type="entry name" value="CNMP_BINDING_3"/>
    <property type="match status" value="1"/>
</dbReference>
<dbReference type="InterPro" id="IPR000595">
    <property type="entry name" value="cNMP-bd_dom"/>
</dbReference>
<gene>
    <name evidence="4" type="ORF">ENT72_02200</name>
    <name evidence="3" type="ORF">ENU12_06500</name>
    <name evidence="2" type="ORF">JM64_05480</name>
</gene>
<evidence type="ECO:0000313" key="2">
    <source>
        <dbReference type="EMBL" id="ANE41476.1"/>
    </source>
</evidence>
<evidence type="ECO:0000259" key="1">
    <source>
        <dbReference type="PROSITE" id="PS50042"/>
    </source>
</evidence>
<name>A0A172T3E4_FERPE</name>
<reference evidence="3" key="2">
    <citation type="journal article" date="2020" name="mSystems">
        <title>Genome- and Community-Level Interaction Insights into Carbon Utilization and Element Cycling Functions of Hydrothermarchaeota in Hydrothermal Sediment.</title>
        <authorList>
            <person name="Zhou Z."/>
            <person name="Liu Y."/>
            <person name="Xu W."/>
            <person name="Pan J."/>
            <person name="Luo Z.H."/>
            <person name="Li M."/>
        </authorList>
    </citation>
    <scope>NUCLEOTIDE SEQUENCE [LARGE SCALE GENOMIC DNA]</scope>
    <source>
        <strain evidence="4">SpSt-604</strain>
        <strain evidence="3">SpSt-640</strain>
    </source>
</reference>
<organism evidence="2 5">
    <name type="scientific">Fervidobacterium pennivorans</name>
    <dbReference type="NCBI Taxonomy" id="93466"/>
    <lineage>
        <taxon>Bacteria</taxon>
        <taxon>Thermotogati</taxon>
        <taxon>Thermotogota</taxon>
        <taxon>Thermotogae</taxon>
        <taxon>Thermotogales</taxon>
        <taxon>Fervidobacteriaceae</taxon>
        <taxon>Fervidobacterium</taxon>
    </lineage>
</organism>
<reference evidence="2 5" key="1">
    <citation type="submission" date="2014-08" db="EMBL/GenBank/DDBJ databases">
        <title>Fervidobacterium pennivorans DYC genome.</title>
        <authorList>
            <person name="Wushke S."/>
        </authorList>
    </citation>
    <scope>NUCLEOTIDE SEQUENCE [LARGE SCALE GENOMIC DNA]</scope>
    <source>
        <strain evidence="2 5">DYC</strain>
    </source>
</reference>
<dbReference type="EMBL" id="DTBH01000139">
    <property type="protein sequence ID" value="HGQ77535.1"/>
    <property type="molecule type" value="Genomic_DNA"/>
</dbReference>
<dbReference type="InterPro" id="IPR018490">
    <property type="entry name" value="cNMP-bd_dom_sf"/>
</dbReference>
<evidence type="ECO:0000313" key="5">
    <source>
        <dbReference type="Proteomes" id="UP000077096"/>
    </source>
</evidence>
<dbReference type="EMBL" id="DSZT01000065">
    <property type="protein sequence ID" value="HGU41721.1"/>
    <property type="molecule type" value="Genomic_DNA"/>
</dbReference>
<sequence length="107" mass="12149">METLEFEDGYTIIEKGKQEPYVYIIKSGKVKVSLGTYETLLSEELPDVFGLEALIDEPYTETCIAVGTVKVIRCEKNEFKDIYVKTEVGKEALKSFMKRTAKALGWI</sequence>
<evidence type="ECO:0000313" key="3">
    <source>
        <dbReference type="EMBL" id="HGQ77535.1"/>
    </source>
</evidence>
<accession>A0A172T3E4</accession>
<dbReference type="CDD" id="cd00038">
    <property type="entry name" value="CAP_ED"/>
    <property type="match status" value="1"/>
</dbReference>
<dbReference type="InterPro" id="IPR014710">
    <property type="entry name" value="RmlC-like_jellyroll"/>
</dbReference>
<dbReference type="OrthoDB" id="48809at2"/>
<protein>
    <submittedName>
        <fullName evidence="3">Cyclic nucleotide-binding domain-containing protein</fullName>
    </submittedName>
    <submittedName>
        <fullName evidence="2">Cyclic nucleotide-binding protein</fullName>
    </submittedName>
</protein>
<dbReference type="KEGG" id="fng:JM64_05480"/>
<dbReference type="EMBL" id="CP011393">
    <property type="protein sequence ID" value="ANE41476.1"/>
    <property type="molecule type" value="Genomic_DNA"/>
</dbReference>
<proteinExistence type="predicted"/>
<dbReference type="PATRIC" id="fig|93466.3.peg.1161"/>
<dbReference type="AlphaFoldDB" id="A0A172T3E4"/>
<evidence type="ECO:0000313" key="4">
    <source>
        <dbReference type="EMBL" id="HGU41721.1"/>
    </source>
</evidence>
<feature type="domain" description="Cyclic nucleotide-binding" evidence="1">
    <location>
        <begin position="1"/>
        <end position="82"/>
    </location>
</feature>